<dbReference type="Pfam" id="PF07690">
    <property type="entry name" value="MFS_1"/>
    <property type="match status" value="1"/>
</dbReference>
<feature type="transmembrane region" description="Helical" evidence="4">
    <location>
        <begin position="194"/>
        <end position="214"/>
    </location>
</feature>
<feature type="transmembrane region" description="Helical" evidence="4">
    <location>
        <begin position="403"/>
        <end position="422"/>
    </location>
</feature>
<keyword evidence="7" id="KW-1185">Reference proteome</keyword>
<dbReference type="InterPro" id="IPR020846">
    <property type="entry name" value="MFS_dom"/>
</dbReference>
<keyword evidence="1 4" id="KW-0812">Transmembrane</keyword>
<feature type="domain" description="Major facilitator superfamily (MFS) profile" evidence="5">
    <location>
        <begin position="32"/>
        <end position="425"/>
    </location>
</feature>
<accession>A0A975G300</accession>
<protein>
    <submittedName>
        <fullName evidence="6">MFS transporter</fullName>
    </submittedName>
</protein>
<sequence length="425" mass="44326">MHRVKEPIRLMSGDDRLAPQESPAPSEASRQAMTVAIACSICMGFSFAPVFIGTFPLFLEPVSRQFQWSAAIFPQAMLVSGLTGVLFGPLVGRLIDKLGVRKVLLPGLIAWAATLAAMSFLNGSVALLYVVSAVMGPVAATCGPVALAKVVSSWFDRSRGTALSAVLGGSVAIFTALLLVLARVLIHDIGWRGAYLALASLVVFIALPVSFFFLKEAPQSSPPPKEGMPIPAGRDVTPMAAFASRTFWTVILASTLVCAACGGLASHFLPWGEERGVSSATATVALTLYSLVGPFSALIAGAAADRLPHPGMLAIVFALPLVGFLAALTPWEWGVVLGFTLMGAGFAAVAGLLPMFTSRYFGLANASTIFGVAVGFTTLSLGVGPVVLGVLRDKWGNYTSTSPVMVGALLLAIVLASTLPRYPSR</sequence>
<evidence type="ECO:0000256" key="3">
    <source>
        <dbReference type="ARBA" id="ARBA00023136"/>
    </source>
</evidence>
<dbReference type="SUPFAM" id="SSF103473">
    <property type="entry name" value="MFS general substrate transporter"/>
    <property type="match status" value="1"/>
</dbReference>
<evidence type="ECO:0000256" key="4">
    <source>
        <dbReference type="SAM" id="Phobius"/>
    </source>
</evidence>
<dbReference type="InterPro" id="IPR050327">
    <property type="entry name" value="Proton-linked_MCT"/>
</dbReference>
<dbReference type="PANTHER" id="PTHR11360">
    <property type="entry name" value="MONOCARBOXYLATE TRANSPORTER"/>
    <property type="match status" value="1"/>
</dbReference>
<gene>
    <name evidence="6" type="ORF">KCG34_10215</name>
</gene>
<keyword evidence="3 4" id="KW-0472">Membrane</keyword>
<reference evidence="6" key="1">
    <citation type="submission" date="2021-04" db="EMBL/GenBank/DDBJ databases">
        <title>The complete genome sequence of Caulobacter sp. S6.</title>
        <authorList>
            <person name="Tang Y."/>
            <person name="Ouyang W."/>
            <person name="Liu Q."/>
            <person name="Huang B."/>
            <person name="Guo Z."/>
            <person name="Lei P."/>
        </authorList>
    </citation>
    <scope>NUCLEOTIDE SEQUENCE</scope>
    <source>
        <strain evidence="6">S6</strain>
    </source>
</reference>
<feature type="transmembrane region" description="Helical" evidence="4">
    <location>
        <begin position="247"/>
        <end position="269"/>
    </location>
</feature>
<dbReference type="InterPro" id="IPR036259">
    <property type="entry name" value="MFS_trans_sf"/>
</dbReference>
<feature type="transmembrane region" description="Helical" evidence="4">
    <location>
        <begin position="35"/>
        <end position="59"/>
    </location>
</feature>
<dbReference type="KEGG" id="caul:KCG34_10215"/>
<dbReference type="Gene3D" id="1.20.1250.20">
    <property type="entry name" value="MFS general substrate transporter like domains"/>
    <property type="match status" value="2"/>
</dbReference>
<feature type="transmembrane region" description="Helical" evidence="4">
    <location>
        <begin position="311"/>
        <end position="329"/>
    </location>
</feature>
<dbReference type="GO" id="GO:0022857">
    <property type="term" value="F:transmembrane transporter activity"/>
    <property type="evidence" value="ECO:0007669"/>
    <property type="project" value="InterPro"/>
</dbReference>
<dbReference type="PROSITE" id="PS50850">
    <property type="entry name" value="MFS"/>
    <property type="match status" value="1"/>
</dbReference>
<dbReference type="AlphaFoldDB" id="A0A975G300"/>
<evidence type="ECO:0000313" key="6">
    <source>
        <dbReference type="EMBL" id="QUD90200.1"/>
    </source>
</evidence>
<evidence type="ECO:0000313" key="7">
    <source>
        <dbReference type="Proteomes" id="UP000676409"/>
    </source>
</evidence>
<name>A0A975G300_9CAUL</name>
<feature type="transmembrane region" description="Helical" evidence="4">
    <location>
        <begin position="335"/>
        <end position="356"/>
    </location>
</feature>
<evidence type="ECO:0000256" key="2">
    <source>
        <dbReference type="ARBA" id="ARBA00022989"/>
    </source>
</evidence>
<dbReference type="Proteomes" id="UP000676409">
    <property type="component" value="Chromosome"/>
</dbReference>
<feature type="transmembrane region" description="Helical" evidence="4">
    <location>
        <begin position="368"/>
        <end position="391"/>
    </location>
</feature>
<dbReference type="InterPro" id="IPR011701">
    <property type="entry name" value="MFS"/>
</dbReference>
<dbReference type="EMBL" id="CP073078">
    <property type="protein sequence ID" value="QUD90200.1"/>
    <property type="molecule type" value="Genomic_DNA"/>
</dbReference>
<dbReference type="PANTHER" id="PTHR11360:SF290">
    <property type="entry name" value="MONOCARBOXYLATE MFS PERMEASE"/>
    <property type="match status" value="1"/>
</dbReference>
<keyword evidence="2 4" id="KW-1133">Transmembrane helix</keyword>
<feature type="transmembrane region" description="Helical" evidence="4">
    <location>
        <begin position="160"/>
        <end position="182"/>
    </location>
</feature>
<organism evidence="6 7">
    <name type="scientific">Phenylobacterium montanum</name>
    <dbReference type="NCBI Taxonomy" id="2823693"/>
    <lineage>
        <taxon>Bacteria</taxon>
        <taxon>Pseudomonadati</taxon>
        <taxon>Pseudomonadota</taxon>
        <taxon>Alphaproteobacteria</taxon>
        <taxon>Caulobacterales</taxon>
        <taxon>Caulobacteraceae</taxon>
        <taxon>Phenylobacterium</taxon>
    </lineage>
</organism>
<feature type="transmembrane region" description="Helical" evidence="4">
    <location>
        <begin position="281"/>
        <end position="304"/>
    </location>
</feature>
<proteinExistence type="predicted"/>
<feature type="transmembrane region" description="Helical" evidence="4">
    <location>
        <begin position="103"/>
        <end position="121"/>
    </location>
</feature>
<evidence type="ECO:0000256" key="1">
    <source>
        <dbReference type="ARBA" id="ARBA00022692"/>
    </source>
</evidence>
<feature type="transmembrane region" description="Helical" evidence="4">
    <location>
        <begin position="71"/>
        <end position="91"/>
    </location>
</feature>
<evidence type="ECO:0000259" key="5">
    <source>
        <dbReference type="PROSITE" id="PS50850"/>
    </source>
</evidence>